<organism evidence="1 2">
    <name type="scientific">Anaerobacillus alkalilacustris</name>
    <dbReference type="NCBI Taxonomy" id="393763"/>
    <lineage>
        <taxon>Bacteria</taxon>
        <taxon>Bacillati</taxon>
        <taxon>Bacillota</taxon>
        <taxon>Bacilli</taxon>
        <taxon>Bacillales</taxon>
        <taxon>Bacillaceae</taxon>
        <taxon>Anaerobacillus</taxon>
    </lineage>
</organism>
<evidence type="ECO:0008006" key="3">
    <source>
        <dbReference type="Google" id="ProtNLM"/>
    </source>
</evidence>
<dbReference type="Proteomes" id="UP000179524">
    <property type="component" value="Unassembled WGS sequence"/>
</dbReference>
<keyword evidence="2" id="KW-1185">Reference proteome</keyword>
<protein>
    <recommendedName>
        <fullName evidence="3">Pyrroline-5-carboxylate reductase catalytic N-terminal domain-containing protein</fullName>
    </recommendedName>
</protein>
<evidence type="ECO:0000313" key="2">
    <source>
        <dbReference type="Proteomes" id="UP000179524"/>
    </source>
</evidence>
<sequence length="223" mass="25542">MNLIVGLGKLAQSVLKLCSYKEEIFVYTRTKQKVKDFQKVDNRIVYLEPRNFNKVRHVLLMLPANSVIPFLNTYEKYFREDVKIYLFATALQSNEVKKIFSKKIIPCKLAGHAKQMVEDQNGLFVVPIHEEIEPLRNFLGENFTIVNGTEKEVLLANTIGTKASIEMVLKLEEELLKSGVQPIVIRQTLSQITRGNVKAYLNNDLGDFAKNIVQQITLRGKEE</sequence>
<name>A0A1S2LJ90_9BACI</name>
<reference evidence="1 2" key="1">
    <citation type="submission" date="2016-10" db="EMBL/GenBank/DDBJ databases">
        <title>Draft genome sequences of four alkaliphilic bacteria belonging to the Anaerobacillus genus.</title>
        <authorList>
            <person name="Bassil N.M."/>
            <person name="Lloyd J.R."/>
        </authorList>
    </citation>
    <scope>NUCLEOTIDE SEQUENCE [LARGE SCALE GENOMIC DNA]</scope>
    <source>
        <strain evidence="1 2">DSM 18345</strain>
    </source>
</reference>
<gene>
    <name evidence="1" type="ORF">BKP37_13630</name>
</gene>
<evidence type="ECO:0000313" key="1">
    <source>
        <dbReference type="EMBL" id="OIJ12471.1"/>
    </source>
</evidence>
<proteinExistence type="predicted"/>
<dbReference type="OrthoDB" id="2962404at2"/>
<dbReference type="RefSeq" id="WP_071310150.1">
    <property type="nucleotide sequence ID" value="NZ_MLQR01000031.1"/>
</dbReference>
<comment type="caution">
    <text evidence="1">The sequence shown here is derived from an EMBL/GenBank/DDBJ whole genome shotgun (WGS) entry which is preliminary data.</text>
</comment>
<dbReference type="EMBL" id="MLQR01000031">
    <property type="protein sequence ID" value="OIJ12471.1"/>
    <property type="molecule type" value="Genomic_DNA"/>
</dbReference>
<dbReference type="AlphaFoldDB" id="A0A1S2LJ90"/>
<accession>A0A1S2LJ90</accession>